<keyword evidence="3" id="KW-1185">Reference proteome</keyword>
<dbReference type="OrthoDB" id="338854at2759"/>
<protein>
    <submittedName>
        <fullName evidence="2">Nitrogen permease regulator 2</fullName>
    </submittedName>
</protein>
<dbReference type="FunCoup" id="A0A165GD83">
    <property type="interactions" value="179"/>
</dbReference>
<evidence type="ECO:0000313" key="3">
    <source>
        <dbReference type="Proteomes" id="UP000076632"/>
    </source>
</evidence>
<dbReference type="GO" id="GO:0005096">
    <property type="term" value="F:GTPase activator activity"/>
    <property type="evidence" value="ECO:0007669"/>
    <property type="project" value="EnsemblFungi"/>
</dbReference>
<accession>A0A165GD83</accession>
<dbReference type="PANTHER" id="PTHR12991:SF10">
    <property type="entry name" value="GATOR COMPLEX PROTEIN NPRL2"/>
    <property type="match status" value="1"/>
</dbReference>
<dbReference type="Pfam" id="PF06218">
    <property type="entry name" value="NPR2"/>
    <property type="match status" value="2"/>
</dbReference>
<dbReference type="GO" id="GO:1904262">
    <property type="term" value="P:negative regulation of TORC1 signaling"/>
    <property type="evidence" value="ECO:0007669"/>
    <property type="project" value="EnsemblFungi"/>
</dbReference>
<evidence type="ECO:0000256" key="1">
    <source>
        <dbReference type="ARBA" id="ARBA00008433"/>
    </source>
</evidence>
<dbReference type="GO" id="GO:1990130">
    <property type="term" value="C:GATOR1 complex"/>
    <property type="evidence" value="ECO:0007669"/>
    <property type="project" value="EnsemblFungi"/>
</dbReference>
<dbReference type="GO" id="GO:0010508">
    <property type="term" value="P:positive regulation of autophagy"/>
    <property type="evidence" value="ECO:0007669"/>
    <property type="project" value="TreeGrafter"/>
</dbReference>
<dbReference type="GO" id="GO:0005774">
    <property type="term" value="C:vacuolar membrane"/>
    <property type="evidence" value="ECO:0007669"/>
    <property type="project" value="TreeGrafter"/>
</dbReference>
<comment type="similarity">
    <text evidence="1">Belongs to the NPR2 family.</text>
</comment>
<dbReference type="GeneID" id="28900290"/>
<dbReference type="InterPro" id="IPR009348">
    <property type="entry name" value="NPR2-like"/>
</dbReference>
<dbReference type="Proteomes" id="UP000076632">
    <property type="component" value="Unassembled WGS sequence"/>
</dbReference>
<dbReference type="RefSeq" id="XP_018187605.1">
    <property type="nucleotide sequence ID" value="XM_018335153.1"/>
</dbReference>
<dbReference type="PANTHER" id="PTHR12991">
    <property type="entry name" value="NITROGEN PERMEASE REGULATOR 2/TUMOR SUPPRESSOR CANDIDATE 4"/>
    <property type="match status" value="1"/>
</dbReference>
<gene>
    <name evidence="2" type="ORF">L228DRAFT_268549</name>
</gene>
<proteinExistence type="inferred from homology"/>
<reference evidence="2 3" key="1">
    <citation type="journal article" date="2016" name="Fungal Biol.">
        <title>The genome of Xylona heveae provides a window into fungal endophytism.</title>
        <authorList>
            <person name="Gazis R."/>
            <person name="Kuo A."/>
            <person name="Riley R."/>
            <person name="LaButti K."/>
            <person name="Lipzen A."/>
            <person name="Lin J."/>
            <person name="Amirebrahimi M."/>
            <person name="Hesse C.N."/>
            <person name="Spatafora J.W."/>
            <person name="Henrissat B."/>
            <person name="Hainaut M."/>
            <person name="Grigoriev I.V."/>
            <person name="Hibbett D.S."/>
        </authorList>
    </citation>
    <scope>NUCLEOTIDE SEQUENCE [LARGE SCALE GENOMIC DNA]</scope>
    <source>
        <strain evidence="2 3">TC161</strain>
    </source>
</reference>
<dbReference type="EMBL" id="KV407459">
    <property type="protein sequence ID" value="KZF22050.1"/>
    <property type="molecule type" value="Genomic_DNA"/>
</dbReference>
<evidence type="ECO:0000313" key="2">
    <source>
        <dbReference type="EMBL" id="KZF22050.1"/>
    </source>
</evidence>
<sequence>MIKAVFFSKFLTREGPRVIHQVPEGAIVPSPGATQPPLFNFSNVSEYIIPRQEFCDRLVTVCANHHRILGYPVWISSRKYDRNQLIFNFSIVLEESADISSYRSVVRKLAKLFRSLEEQGEFVSRDCSTNGPGGGGRLYALCEMILEDLNNYCECMIPIDESNTLNIKLFPTYPPPPPVEAWHVPLSTVRLESLVDVNWDLTMRRVLPHINGINSVALIAELADSDLSLTKKALSHLLYYGCLFLLDIFQFSAIYAPTASILALVNDPSMQAECARYITVPPPGPLTTSPGDTSLDPVTIIGLYMSLKQGQPLKHWCMEHALLLHAVDVRRFITFGIIKGFLYRVHKYAIASNPADATPIQPALDRGSQTAGLGGLAPGGDLPLKKFLDGRHCFDQICTELQLSERELLTKLKAYGDVQIVHR</sequence>
<dbReference type="OMA" id="IVMHKPD"/>
<dbReference type="STRING" id="1328760.A0A165GD83"/>
<organism evidence="2 3">
    <name type="scientific">Xylona heveae (strain CBS 132557 / TC161)</name>
    <dbReference type="NCBI Taxonomy" id="1328760"/>
    <lineage>
        <taxon>Eukaryota</taxon>
        <taxon>Fungi</taxon>
        <taxon>Dikarya</taxon>
        <taxon>Ascomycota</taxon>
        <taxon>Pezizomycotina</taxon>
        <taxon>Xylonomycetes</taxon>
        <taxon>Xylonales</taxon>
        <taxon>Xylonaceae</taxon>
        <taxon>Xylona</taxon>
    </lineage>
</organism>
<dbReference type="InParanoid" id="A0A165GD83"/>
<name>A0A165GD83_XYLHT</name>
<dbReference type="AlphaFoldDB" id="A0A165GD83"/>